<feature type="region of interest" description="Disordered" evidence="1">
    <location>
        <begin position="39"/>
        <end position="70"/>
    </location>
</feature>
<comment type="caution">
    <text evidence="2">The sequence shown here is derived from an EMBL/GenBank/DDBJ whole genome shotgun (WGS) entry which is preliminary data.</text>
</comment>
<evidence type="ECO:0000313" key="2">
    <source>
        <dbReference type="EMBL" id="MFD1810768.1"/>
    </source>
</evidence>
<dbReference type="Pfam" id="PF14013">
    <property type="entry name" value="MT0933_antitox"/>
    <property type="match status" value="1"/>
</dbReference>
<accession>A0ABW4NY27</accession>
<dbReference type="EMBL" id="JBHUFB010000001">
    <property type="protein sequence ID" value="MFD1810768.1"/>
    <property type="molecule type" value="Genomic_DNA"/>
</dbReference>
<feature type="compositionally biased region" description="Basic and acidic residues" evidence="1">
    <location>
        <begin position="46"/>
        <end position="60"/>
    </location>
</feature>
<dbReference type="RefSeq" id="WP_378483322.1">
    <property type="nucleotide sequence ID" value="NZ_JBHUFB010000001.1"/>
</dbReference>
<evidence type="ECO:0000256" key="1">
    <source>
        <dbReference type="SAM" id="MobiDB-lite"/>
    </source>
</evidence>
<reference evidence="3" key="1">
    <citation type="journal article" date="2019" name="Int. J. Syst. Evol. Microbiol.">
        <title>The Global Catalogue of Microorganisms (GCM) 10K type strain sequencing project: providing services to taxonomists for standard genome sequencing and annotation.</title>
        <authorList>
            <consortium name="The Broad Institute Genomics Platform"/>
            <consortium name="The Broad Institute Genome Sequencing Center for Infectious Disease"/>
            <person name="Wu L."/>
            <person name="Ma J."/>
        </authorList>
    </citation>
    <scope>NUCLEOTIDE SEQUENCE [LARGE SCALE GENOMIC DNA]</scope>
    <source>
        <strain evidence="3">DT72</strain>
    </source>
</reference>
<evidence type="ECO:0000313" key="3">
    <source>
        <dbReference type="Proteomes" id="UP001597286"/>
    </source>
</evidence>
<sequence>MSLVNTLKDLFGKGQKYAAENSDKVEGAITKAGDFVDGKTGGKYSQHIDKAQDAARKAIPKDVPPADGTK</sequence>
<proteinExistence type="predicted"/>
<protein>
    <submittedName>
        <fullName evidence="2">Antitoxin</fullName>
    </submittedName>
</protein>
<dbReference type="Proteomes" id="UP001597286">
    <property type="component" value="Unassembled WGS sequence"/>
</dbReference>
<organism evidence="2 3">
    <name type="scientific">Rhodococcus gannanensis</name>
    <dbReference type="NCBI Taxonomy" id="1960308"/>
    <lineage>
        <taxon>Bacteria</taxon>
        <taxon>Bacillati</taxon>
        <taxon>Actinomycetota</taxon>
        <taxon>Actinomycetes</taxon>
        <taxon>Mycobacteriales</taxon>
        <taxon>Nocardiaceae</taxon>
        <taxon>Rhodococcus</taxon>
    </lineage>
</organism>
<gene>
    <name evidence="2" type="ORF">ACFSJG_00950</name>
</gene>
<name>A0ABW4NY27_9NOCA</name>
<keyword evidence="3" id="KW-1185">Reference proteome</keyword>
<dbReference type="InterPro" id="IPR028037">
    <property type="entry name" value="Antitoxin_Rv0909/MT0933"/>
</dbReference>